<sequence>MAEAPSASYDRYEEDFVKAFKIIDSAELPSVENNALHLFAGGSRAPYDSSKYVRDRVAQDSESSTLEETLHSIYEELKVLSKKNPEIEAALYERDGGRCFITGRTAGVKPIYIIPPSILEDEDLQPGGYLRPLLEAAITKEETEQMFSLLGSPGRESVLKNLILMEPSIRCCFRYGYFEIIKSPYLEPPYLPEDAPKSKDGGWRLERTRPQLMTPLIIPYDNELYKVPSTINPASHPLPARLLLRIHGTVCEPLRTIDIENEIKAGWPIKPEPKELNWVVRLFLRSFLRIIPNFARIRIYEYVDKMVEYWDPRQKRSHVKYLPLGLVLKKGRENTENEASALLVAEKHVSISTPRLIDSVMIDKSSGFILMTKVYGYPLNKVLYRVTWEELKQIGEDLAKFIAELRRIPNKSDYLIADTRGGPVNDHRFFYQAWGPFKTVAGFTDRLLQDVKGPRDKPPLSFLYEKKHEVYFTHSDIHMTNLFVTRGRLSGVIDWENAGFKPEYWEYIRSLWPYGADKRAKFLYGTAFGDKYKEEYEAELYILKRCSWLL</sequence>
<evidence type="ECO:0000313" key="3">
    <source>
        <dbReference type="Proteomes" id="UP000002035"/>
    </source>
</evidence>
<dbReference type="RefSeq" id="XP_002847146.1">
    <property type="nucleotide sequence ID" value="XM_002847100.1"/>
</dbReference>
<accession>C5FQB1</accession>
<dbReference type="InterPro" id="IPR002575">
    <property type="entry name" value="Aminoglycoside_PTrfase"/>
</dbReference>
<dbReference type="InterPro" id="IPR051678">
    <property type="entry name" value="AGP_Transferase"/>
</dbReference>
<dbReference type="AlphaFoldDB" id="C5FQB1"/>
<dbReference type="EMBL" id="DS995704">
    <property type="protein sequence ID" value="EEQ32064.1"/>
    <property type="molecule type" value="Genomic_DNA"/>
</dbReference>
<dbReference type="InterPro" id="IPR011009">
    <property type="entry name" value="Kinase-like_dom_sf"/>
</dbReference>
<dbReference type="VEuPathDB" id="FungiDB:MCYG_04883"/>
<dbReference type="Proteomes" id="UP000002035">
    <property type="component" value="Unassembled WGS sequence"/>
</dbReference>
<dbReference type="GeneID" id="9223751"/>
<dbReference type="eggNOG" id="ENOG502SQCG">
    <property type="taxonomic scope" value="Eukaryota"/>
</dbReference>
<keyword evidence="3" id="KW-1185">Reference proteome</keyword>
<feature type="domain" description="Aminoglycoside phosphotransferase" evidence="1">
    <location>
        <begin position="333"/>
        <end position="531"/>
    </location>
</feature>
<dbReference type="STRING" id="554155.C5FQB1"/>
<evidence type="ECO:0000259" key="1">
    <source>
        <dbReference type="Pfam" id="PF01636"/>
    </source>
</evidence>
<protein>
    <recommendedName>
        <fullName evidence="1">Aminoglycoside phosphotransferase domain-containing protein</fullName>
    </recommendedName>
</protein>
<dbReference type="SUPFAM" id="SSF56112">
    <property type="entry name" value="Protein kinase-like (PK-like)"/>
    <property type="match status" value="1"/>
</dbReference>
<evidence type="ECO:0000313" key="2">
    <source>
        <dbReference type="EMBL" id="EEQ32064.1"/>
    </source>
</evidence>
<dbReference type="PANTHER" id="PTHR21310:SF15">
    <property type="entry name" value="AMINOGLYCOSIDE PHOSPHOTRANSFERASE DOMAIN-CONTAINING PROTEIN"/>
    <property type="match status" value="1"/>
</dbReference>
<dbReference type="Pfam" id="PF01636">
    <property type="entry name" value="APH"/>
    <property type="match status" value="1"/>
</dbReference>
<dbReference type="OrthoDB" id="2906425at2759"/>
<dbReference type="Gene3D" id="3.90.1200.10">
    <property type="match status" value="1"/>
</dbReference>
<proteinExistence type="predicted"/>
<reference evidence="3" key="1">
    <citation type="journal article" date="2012" name="MBio">
        <title>Comparative genome analysis of Trichophyton rubrum and related dermatophytes reveals candidate genes involved in infection.</title>
        <authorList>
            <person name="Martinez D.A."/>
            <person name="Oliver B.G."/>
            <person name="Graeser Y."/>
            <person name="Goldberg J.M."/>
            <person name="Li W."/>
            <person name="Martinez-Rossi N.M."/>
            <person name="Monod M."/>
            <person name="Shelest E."/>
            <person name="Barton R.C."/>
            <person name="Birch E."/>
            <person name="Brakhage A.A."/>
            <person name="Chen Z."/>
            <person name="Gurr S.J."/>
            <person name="Heiman D."/>
            <person name="Heitman J."/>
            <person name="Kosti I."/>
            <person name="Rossi A."/>
            <person name="Saif S."/>
            <person name="Samalova M."/>
            <person name="Saunders C.W."/>
            <person name="Shea T."/>
            <person name="Summerbell R.C."/>
            <person name="Xu J."/>
            <person name="Young S."/>
            <person name="Zeng Q."/>
            <person name="Birren B.W."/>
            <person name="Cuomo C.A."/>
            <person name="White T.C."/>
        </authorList>
    </citation>
    <scope>NUCLEOTIDE SEQUENCE [LARGE SCALE GENOMIC DNA]</scope>
    <source>
        <strain evidence="3">ATCC MYA-4605 / CBS 113480</strain>
    </source>
</reference>
<dbReference type="OMA" id="THSDIHM"/>
<name>C5FQB1_ARTOC</name>
<gene>
    <name evidence="2" type="ORF">MCYG_04883</name>
</gene>
<dbReference type="PANTHER" id="PTHR21310">
    <property type="entry name" value="AMINOGLYCOSIDE PHOSPHOTRANSFERASE-RELATED-RELATED"/>
    <property type="match status" value="1"/>
</dbReference>
<organism evidence="2 3">
    <name type="scientific">Arthroderma otae (strain ATCC MYA-4605 / CBS 113480)</name>
    <name type="common">Microsporum canis</name>
    <dbReference type="NCBI Taxonomy" id="554155"/>
    <lineage>
        <taxon>Eukaryota</taxon>
        <taxon>Fungi</taxon>
        <taxon>Dikarya</taxon>
        <taxon>Ascomycota</taxon>
        <taxon>Pezizomycotina</taxon>
        <taxon>Eurotiomycetes</taxon>
        <taxon>Eurotiomycetidae</taxon>
        <taxon>Onygenales</taxon>
        <taxon>Arthrodermataceae</taxon>
        <taxon>Microsporum</taxon>
    </lineage>
</organism>
<dbReference type="HOGENOM" id="CLU_021768_1_1_1"/>